<dbReference type="InterPro" id="IPR013106">
    <property type="entry name" value="Ig_V-set"/>
</dbReference>
<keyword evidence="6" id="KW-1185">Reference proteome</keyword>
<keyword evidence="2" id="KW-0391">Immunity</keyword>
<dbReference type="PANTHER" id="PTHR23268">
    <property type="entry name" value="T-CELL RECEPTOR BETA CHAIN"/>
    <property type="match status" value="1"/>
</dbReference>
<dbReference type="InterPro" id="IPR013783">
    <property type="entry name" value="Ig-like_fold"/>
</dbReference>
<dbReference type="Gene3D" id="2.60.40.10">
    <property type="entry name" value="Immunoglobulins"/>
    <property type="match status" value="1"/>
</dbReference>
<proteinExistence type="predicted"/>
<evidence type="ECO:0000313" key="5">
    <source>
        <dbReference type="Ensembl" id="ENSSLDP00000013374.1"/>
    </source>
</evidence>
<feature type="domain" description="Ig-like" evidence="4">
    <location>
        <begin position="21"/>
        <end position="131"/>
    </location>
</feature>
<organism evidence="5 6">
    <name type="scientific">Seriola lalandi dorsalis</name>
    <dbReference type="NCBI Taxonomy" id="1841481"/>
    <lineage>
        <taxon>Eukaryota</taxon>
        <taxon>Metazoa</taxon>
        <taxon>Chordata</taxon>
        <taxon>Craniata</taxon>
        <taxon>Vertebrata</taxon>
        <taxon>Euteleostomi</taxon>
        <taxon>Actinopterygii</taxon>
        <taxon>Neopterygii</taxon>
        <taxon>Teleostei</taxon>
        <taxon>Neoteleostei</taxon>
        <taxon>Acanthomorphata</taxon>
        <taxon>Carangaria</taxon>
        <taxon>Carangiformes</taxon>
        <taxon>Carangidae</taxon>
        <taxon>Seriola</taxon>
    </lineage>
</organism>
<dbReference type="AlphaFoldDB" id="A0A3B4X6U4"/>
<evidence type="ECO:0000259" key="4">
    <source>
        <dbReference type="PROSITE" id="PS50835"/>
    </source>
</evidence>
<dbReference type="Pfam" id="PF07686">
    <property type="entry name" value="V-set"/>
    <property type="match status" value="1"/>
</dbReference>
<dbReference type="SUPFAM" id="SSF48726">
    <property type="entry name" value="Immunoglobulin"/>
    <property type="match status" value="1"/>
</dbReference>
<dbReference type="SMART" id="SM00409">
    <property type="entry name" value="IG"/>
    <property type="match status" value="1"/>
</dbReference>
<evidence type="ECO:0000256" key="2">
    <source>
        <dbReference type="ARBA" id="ARBA00022859"/>
    </source>
</evidence>
<feature type="region of interest" description="Disordered" evidence="3">
    <location>
        <begin position="124"/>
        <end position="144"/>
    </location>
</feature>
<dbReference type="PROSITE" id="PS50835">
    <property type="entry name" value="IG_LIKE"/>
    <property type="match status" value="1"/>
</dbReference>
<dbReference type="Ensembl" id="ENSSLDT00000013864.1">
    <property type="protein sequence ID" value="ENSSLDP00000013374.1"/>
    <property type="gene ID" value="ENSSLDG00000010660.1"/>
</dbReference>
<evidence type="ECO:0000256" key="3">
    <source>
        <dbReference type="SAM" id="MobiDB-lite"/>
    </source>
</evidence>
<dbReference type="GO" id="GO:0002376">
    <property type="term" value="P:immune system process"/>
    <property type="evidence" value="ECO:0007669"/>
    <property type="project" value="UniProtKB-KW"/>
</dbReference>
<reference evidence="5" key="1">
    <citation type="submission" date="2025-08" db="UniProtKB">
        <authorList>
            <consortium name="Ensembl"/>
        </authorList>
    </citation>
    <scope>IDENTIFICATION</scope>
</reference>
<sequence>SYCQSFCFSSVLFTAGASDTTRVDQTPPFIIKRTGQSVDSEINCAHSITDYQQILWYKQDKHKLKFLGYLNLDNPNTEDDVKGKISFKGDGRKHSNFTISNVSLNDSGVYFCAASYHSAADSPQVNTKTFQSIPNPRHTRLSGP</sequence>
<protein>
    <recommendedName>
        <fullName evidence="4">Ig-like domain-containing protein</fullName>
    </recommendedName>
</protein>
<dbReference type="InterPro" id="IPR050413">
    <property type="entry name" value="TCR_beta_variable"/>
</dbReference>
<dbReference type="PANTHER" id="PTHR23268:SF102">
    <property type="entry name" value="IMMUNOGLOBULIN V-SET DOMAIN-CONTAINING PROTEIN"/>
    <property type="match status" value="1"/>
</dbReference>
<evidence type="ECO:0000256" key="1">
    <source>
        <dbReference type="ARBA" id="ARBA00022729"/>
    </source>
</evidence>
<dbReference type="GO" id="GO:0005886">
    <property type="term" value="C:plasma membrane"/>
    <property type="evidence" value="ECO:0007669"/>
    <property type="project" value="TreeGrafter"/>
</dbReference>
<evidence type="ECO:0000313" key="6">
    <source>
        <dbReference type="Proteomes" id="UP000261360"/>
    </source>
</evidence>
<dbReference type="Proteomes" id="UP000261360">
    <property type="component" value="Unplaced"/>
</dbReference>
<dbReference type="InterPro" id="IPR003599">
    <property type="entry name" value="Ig_sub"/>
</dbReference>
<reference evidence="5" key="2">
    <citation type="submission" date="2025-09" db="UniProtKB">
        <authorList>
            <consortium name="Ensembl"/>
        </authorList>
    </citation>
    <scope>IDENTIFICATION</scope>
</reference>
<dbReference type="InterPro" id="IPR036179">
    <property type="entry name" value="Ig-like_dom_sf"/>
</dbReference>
<dbReference type="InterPro" id="IPR007110">
    <property type="entry name" value="Ig-like_dom"/>
</dbReference>
<keyword evidence="1" id="KW-0732">Signal</keyword>
<name>A0A3B4X6U4_SERLL</name>
<feature type="compositionally biased region" description="Polar residues" evidence="3">
    <location>
        <begin position="124"/>
        <end position="134"/>
    </location>
</feature>
<dbReference type="SMART" id="SM00406">
    <property type="entry name" value="IGv"/>
    <property type="match status" value="1"/>
</dbReference>
<accession>A0A3B4X6U4</accession>
<dbReference type="GO" id="GO:0007166">
    <property type="term" value="P:cell surface receptor signaling pathway"/>
    <property type="evidence" value="ECO:0007669"/>
    <property type="project" value="TreeGrafter"/>
</dbReference>
<dbReference type="GeneTree" id="ENSGT00940000166007"/>